<dbReference type="Proteomes" id="UP000799118">
    <property type="component" value="Unassembled WGS sequence"/>
</dbReference>
<keyword evidence="4" id="KW-0560">Oxidoreductase</keyword>
<evidence type="ECO:0000313" key="7">
    <source>
        <dbReference type="EMBL" id="KAE9391332.1"/>
    </source>
</evidence>
<dbReference type="FunFam" id="3.40.50.720:FF:000022">
    <property type="entry name" value="Cinnamyl alcohol dehydrogenase"/>
    <property type="match status" value="1"/>
</dbReference>
<gene>
    <name evidence="7" type="ORF">BT96DRAFT_979888</name>
</gene>
<dbReference type="InterPro" id="IPR036291">
    <property type="entry name" value="NAD(P)-bd_dom_sf"/>
</dbReference>
<dbReference type="PROSITE" id="PS00065">
    <property type="entry name" value="D_2_HYDROXYACID_DH_1"/>
    <property type="match status" value="1"/>
</dbReference>
<keyword evidence="8" id="KW-1185">Reference proteome</keyword>
<evidence type="ECO:0000256" key="3">
    <source>
        <dbReference type="ARBA" id="ARBA00022833"/>
    </source>
</evidence>
<dbReference type="InterPro" id="IPR047109">
    <property type="entry name" value="CAD-like"/>
</dbReference>
<dbReference type="PROSITE" id="PS00059">
    <property type="entry name" value="ADH_ZINC"/>
    <property type="match status" value="1"/>
</dbReference>
<dbReference type="GO" id="GO:0008270">
    <property type="term" value="F:zinc ion binding"/>
    <property type="evidence" value="ECO:0007669"/>
    <property type="project" value="InterPro"/>
</dbReference>
<name>A0A6A4GZE9_9AGAR</name>
<dbReference type="InterPro" id="IPR011032">
    <property type="entry name" value="GroES-like_sf"/>
</dbReference>
<dbReference type="InterPro" id="IPR013154">
    <property type="entry name" value="ADH-like_N"/>
</dbReference>
<comment type="similarity">
    <text evidence="5">Belongs to the zinc-containing alcohol dehydrogenase family.</text>
</comment>
<dbReference type="EMBL" id="ML769628">
    <property type="protein sequence ID" value="KAE9391332.1"/>
    <property type="molecule type" value="Genomic_DNA"/>
</dbReference>
<sequence length="333" mass="36388">MQGITYRGSKEGKVLKASFTHQRLEPDEVVVQVTHSGLCGTDLHFLTQDMALGHEAVGIVKAVGASCKLLKEGDRVGWGYEHMSCGVCPQCLSGSDRYCPEAKMYGQADLDQGSFSNIGVWKETWLFRIPDGLPSEYAGPLMCGGATVFMPLVEYCRSIDRVGIVGIGGLGHLAIQFAAKMGCDVVAFSGTDSKREEALSLGAKEFYATNGFEDLSKLGITKPVDRLIITTSSLVNLGQYYPILSPEATIMPLTVSPDMLVAPNQGTIVRGIKIIGSILASRYIQNKMLEFADRNNVRPIIEKFPMSEQGINEAIQKLKDGKMRYRGVLSWDY</sequence>
<dbReference type="InterPro" id="IPR013149">
    <property type="entry name" value="ADH-like_C"/>
</dbReference>
<dbReference type="PANTHER" id="PTHR42683">
    <property type="entry name" value="ALDEHYDE REDUCTASE"/>
    <property type="match status" value="1"/>
</dbReference>
<dbReference type="SUPFAM" id="SSF50129">
    <property type="entry name" value="GroES-like"/>
    <property type="match status" value="1"/>
</dbReference>
<evidence type="ECO:0000313" key="8">
    <source>
        <dbReference type="Proteomes" id="UP000799118"/>
    </source>
</evidence>
<dbReference type="CDD" id="cd05283">
    <property type="entry name" value="CAD1"/>
    <property type="match status" value="1"/>
</dbReference>
<dbReference type="SUPFAM" id="SSF51735">
    <property type="entry name" value="NAD(P)-binding Rossmann-fold domains"/>
    <property type="match status" value="1"/>
</dbReference>
<dbReference type="AlphaFoldDB" id="A0A6A4GZE9"/>
<dbReference type="Pfam" id="PF00107">
    <property type="entry name" value="ADH_zinc_N"/>
    <property type="match status" value="1"/>
</dbReference>
<evidence type="ECO:0000259" key="6">
    <source>
        <dbReference type="SMART" id="SM00829"/>
    </source>
</evidence>
<keyword evidence="2 5" id="KW-0479">Metal-binding</keyword>
<evidence type="ECO:0000256" key="2">
    <source>
        <dbReference type="ARBA" id="ARBA00022723"/>
    </source>
</evidence>
<accession>A0A6A4GZE9</accession>
<organism evidence="7 8">
    <name type="scientific">Gymnopus androsaceus JB14</name>
    <dbReference type="NCBI Taxonomy" id="1447944"/>
    <lineage>
        <taxon>Eukaryota</taxon>
        <taxon>Fungi</taxon>
        <taxon>Dikarya</taxon>
        <taxon>Basidiomycota</taxon>
        <taxon>Agaricomycotina</taxon>
        <taxon>Agaricomycetes</taxon>
        <taxon>Agaricomycetidae</taxon>
        <taxon>Agaricales</taxon>
        <taxon>Marasmiineae</taxon>
        <taxon>Omphalotaceae</taxon>
        <taxon>Gymnopus</taxon>
    </lineage>
</organism>
<keyword evidence="3 5" id="KW-0862">Zinc</keyword>
<dbReference type="InterPro" id="IPR020843">
    <property type="entry name" value="ER"/>
</dbReference>
<evidence type="ECO:0000256" key="1">
    <source>
        <dbReference type="ARBA" id="ARBA00001947"/>
    </source>
</evidence>
<proteinExistence type="inferred from homology"/>
<dbReference type="InterPro" id="IPR002328">
    <property type="entry name" value="ADH_Zn_CS"/>
</dbReference>
<dbReference type="Gene3D" id="3.90.180.10">
    <property type="entry name" value="Medium-chain alcohol dehydrogenases, catalytic domain"/>
    <property type="match status" value="1"/>
</dbReference>
<dbReference type="SMART" id="SM00829">
    <property type="entry name" value="PKS_ER"/>
    <property type="match status" value="1"/>
</dbReference>
<dbReference type="Pfam" id="PF08240">
    <property type="entry name" value="ADH_N"/>
    <property type="match status" value="1"/>
</dbReference>
<dbReference type="OrthoDB" id="1879366at2759"/>
<reference evidence="7" key="1">
    <citation type="journal article" date="2019" name="Environ. Microbiol.">
        <title>Fungal ecological strategies reflected in gene transcription - a case study of two litter decomposers.</title>
        <authorList>
            <person name="Barbi F."/>
            <person name="Kohler A."/>
            <person name="Barry K."/>
            <person name="Baskaran P."/>
            <person name="Daum C."/>
            <person name="Fauchery L."/>
            <person name="Ihrmark K."/>
            <person name="Kuo A."/>
            <person name="LaButti K."/>
            <person name="Lipzen A."/>
            <person name="Morin E."/>
            <person name="Grigoriev I.V."/>
            <person name="Henrissat B."/>
            <person name="Lindahl B."/>
            <person name="Martin F."/>
        </authorList>
    </citation>
    <scope>NUCLEOTIDE SEQUENCE</scope>
    <source>
        <strain evidence="7">JB14</strain>
    </source>
</reference>
<dbReference type="GO" id="GO:0016616">
    <property type="term" value="F:oxidoreductase activity, acting on the CH-OH group of donors, NAD or NADP as acceptor"/>
    <property type="evidence" value="ECO:0007669"/>
    <property type="project" value="InterPro"/>
</dbReference>
<dbReference type="Gene3D" id="3.40.50.720">
    <property type="entry name" value="NAD(P)-binding Rossmann-like Domain"/>
    <property type="match status" value="1"/>
</dbReference>
<dbReference type="InterPro" id="IPR029752">
    <property type="entry name" value="D-isomer_DH_CS1"/>
</dbReference>
<comment type="cofactor">
    <cofactor evidence="1 5">
        <name>Zn(2+)</name>
        <dbReference type="ChEBI" id="CHEBI:29105"/>
    </cofactor>
</comment>
<feature type="domain" description="Enoyl reductase (ER)" evidence="6">
    <location>
        <begin position="8"/>
        <end position="329"/>
    </location>
</feature>
<evidence type="ECO:0000256" key="5">
    <source>
        <dbReference type="RuleBase" id="RU361277"/>
    </source>
</evidence>
<evidence type="ECO:0000256" key="4">
    <source>
        <dbReference type="ARBA" id="ARBA00023002"/>
    </source>
</evidence>
<protein>
    <submittedName>
        <fullName evidence="7">NADP-dependent alcohol dehydrogenase</fullName>
    </submittedName>
</protein>